<comment type="caution">
    <text evidence="3">The sequence shown here is derived from an EMBL/GenBank/DDBJ whole genome shotgun (WGS) entry which is preliminary data.</text>
</comment>
<reference evidence="3 4" key="1">
    <citation type="submission" date="2022-06" db="EMBL/GenBank/DDBJ databases">
        <title>Haloarcula sp. a new haloarchaeum isolate from saline soil.</title>
        <authorList>
            <person name="Strakova D."/>
            <person name="Galisteo C."/>
            <person name="Sanchez-Porro C."/>
            <person name="Ventosa A."/>
        </authorList>
    </citation>
    <scope>NUCLEOTIDE SEQUENCE [LARGE SCALE GENOMIC DNA]</scope>
    <source>
        <strain evidence="3 4">S1CR25-12</strain>
    </source>
</reference>
<accession>A0ABU2FF06</accession>
<dbReference type="EMBL" id="JAMQON010000004">
    <property type="protein sequence ID" value="MDS0260824.1"/>
    <property type="molecule type" value="Genomic_DNA"/>
</dbReference>
<organism evidence="3 4">
    <name type="scientific">Haloarcula saliterrae</name>
    <dbReference type="NCBI Taxonomy" id="2950534"/>
    <lineage>
        <taxon>Archaea</taxon>
        <taxon>Methanobacteriati</taxon>
        <taxon>Methanobacteriota</taxon>
        <taxon>Stenosarchaea group</taxon>
        <taxon>Halobacteria</taxon>
        <taxon>Halobacteriales</taxon>
        <taxon>Haloarculaceae</taxon>
        <taxon>Haloarcula</taxon>
    </lineage>
</organism>
<keyword evidence="4" id="KW-1185">Reference proteome</keyword>
<protein>
    <recommendedName>
        <fullName evidence="2">DUF7573 domain-containing protein</fullName>
    </recommendedName>
</protein>
<evidence type="ECO:0000313" key="3">
    <source>
        <dbReference type="EMBL" id="MDS0260824.1"/>
    </source>
</evidence>
<evidence type="ECO:0000256" key="1">
    <source>
        <dbReference type="SAM" id="MobiDB-lite"/>
    </source>
</evidence>
<dbReference type="RefSeq" id="WP_310920589.1">
    <property type="nucleotide sequence ID" value="NZ_JAMQON010000004.1"/>
</dbReference>
<evidence type="ECO:0000313" key="4">
    <source>
        <dbReference type="Proteomes" id="UP001259659"/>
    </source>
</evidence>
<proteinExistence type="predicted"/>
<dbReference type="Pfam" id="PF24458">
    <property type="entry name" value="DUF7573"/>
    <property type="match status" value="1"/>
</dbReference>
<feature type="domain" description="DUF7573" evidence="2">
    <location>
        <begin position="47"/>
        <end position="85"/>
    </location>
</feature>
<dbReference type="InterPro" id="IPR055995">
    <property type="entry name" value="DUF7573"/>
</dbReference>
<dbReference type="Proteomes" id="UP001259659">
    <property type="component" value="Unassembled WGS sequence"/>
</dbReference>
<name>A0ABU2FF06_9EURY</name>
<gene>
    <name evidence="3" type="ORF">NDI56_15565</name>
</gene>
<evidence type="ECO:0000259" key="2">
    <source>
        <dbReference type="Pfam" id="PF24458"/>
    </source>
</evidence>
<sequence>MSEDASLDQFVTDESDERREESPVVESDPGAAEDPPGPEAPADVEPATTTYAWSDEGAVCDECDDTVERRWQQDGGLVCVECKDWERA</sequence>
<feature type="compositionally biased region" description="Low complexity" evidence="1">
    <location>
        <begin position="28"/>
        <end position="47"/>
    </location>
</feature>
<feature type="compositionally biased region" description="Acidic residues" evidence="1">
    <location>
        <begin position="1"/>
        <end position="15"/>
    </location>
</feature>
<feature type="region of interest" description="Disordered" evidence="1">
    <location>
        <begin position="1"/>
        <end position="47"/>
    </location>
</feature>